<comment type="caution">
    <text evidence="2">The sequence shown here is derived from an EMBL/GenBank/DDBJ whole genome shotgun (WGS) entry which is preliminary data.</text>
</comment>
<dbReference type="EMBL" id="BAAAYN010000001">
    <property type="protein sequence ID" value="GAA3382078.1"/>
    <property type="molecule type" value="Genomic_DNA"/>
</dbReference>
<evidence type="ECO:0000256" key="1">
    <source>
        <dbReference type="SAM" id="SignalP"/>
    </source>
</evidence>
<dbReference type="Gene3D" id="3.40.50.1820">
    <property type="entry name" value="alpha/beta hydrolase"/>
    <property type="match status" value="1"/>
</dbReference>
<evidence type="ECO:0000313" key="2">
    <source>
        <dbReference type="EMBL" id="GAA3382078.1"/>
    </source>
</evidence>
<gene>
    <name evidence="2" type="ORF">GCM10020369_02540</name>
</gene>
<dbReference type="SUPFAM" id="SSF53474">
    <property type="entry name" value="alpha/beta-Hydrolases"/>
    <property type="match status" value="1"/>
</dbReference>
<feature type="signal peptide" evidence="1">
    <location>
        <begin position="1"/>
        <end position="26"/>
    </location>
</feature>
<dbReference type="InterPro" id="IPR029058">
    <property type="entry name" value="AB_hydrolase_fold"/>
</dbReference>
<organism evidence="2 3">
    <name type="scientific">Cryptosporangium minutisporangium</name>
    <dbReference type="NCBI Taxonomy" id="113569"/>
    <lineage>
        <taxon>Bacteria</taxon>
        <taxon>Bacillati</taxon>
        <taxon>Actinomycetota</taxon>
        <taxon>Actinomycetes</taxon>
        <taxon>Cryptosporangiales</taxon>
        <taxon>Cryptosporangiaceae</taxon>
        <taxon>Cryptosporangium</taxon>
    </lineage>
</organism>
<feature type="chain" id="PRO_5047004867" evidence="1">
    <location>
        <begin position="27"/>
        <end position="435"/>
    </location>
</feature>
<keyword evidence="2" id="KW-0378">Hydrolase</keyword>
<name>A0ABP6SPZ5_9ACTN</name>
<evidence type="ECO:0000313" key="3">
    <source>
        <dbReference type="Proteomes" id="UP001501676"/>
    </source>
</evidence>
<dbReference type="Proteomes" id="UP001501676">
    <property type="component" value="Unassembled WGS sequence"/>
</dbReference>
<keyword evidence="3" id="KW-1185">Reference proteome</keyword>
<reference evidence="3" key="1">
    <citation type="journal article" date="2019" name="Int. J. Syst. Evol. Microbiol.">
        <title>The Global Catalogue of Microorganisms (GCM) 10K type strain sequencing project: providing services to taxonomists for standard genome sequencing and annotation.</title>
        <authorList>
            <consortium name="The Broad Institute Genomics Platform"/>
            <consortium name="The Broad Institute Genome Sequencing Center for Infectious Disease"/>
            <person name="Wu L."/>
            <person name="Ma J."/>
        </authorList>
    </citation>
    <scope>NUCLEOTIDE SEQUENCE [LARGE SCALE GENOMIC DNA]</scope>
    <source>
        <strain evidence="3">JCM 9458</strain>
    </source>
</reference>
<keyword evidence="1" id="KW-0732">Signal</keyword>
<protein>
    <submittedName>
        <fullName evidence="2">Alpha/beta hydrolase</fullName>
    </submittedName>
</protein>
<accession>A0ABP6SPZ5</accession>
<dbReference type="RefSeq" id="WP_345726032.1">
    <property type="nucleotide sequence ID" value="NZ_BAAAYN010000001.1"/>
</dbReference>
<dbReference type="GO" id="GO:0016787">
    <property type="term" value="F:hydrolase activity"/>
    <property type="evidence" value="ECO:0007669"/>
    <property type="project" value="UniProtKB-KW"/>
</dbReference>
<sequence length="435" mass="45482">MGVIRRALAALLLVVALCAVGSPARAQTHYTGTLPSGATWVADVPADWNGTMILYSHGFGPLVAQNAPNDETRTALLAEGYGLVGSSYSGPSLWALENAVDDQFGALTAISSLVGEPRRTIAWGTSMGGLVSALEAERGSGRIDGSLTTCGLVGGALNLNNYQLDGEWALSRLLGVPVPLVNYPSEASAVAAASALSAAITSAQATPAGRARVALAAALINTPGWFTGAAPPTSYSEQQAQQAAELSQFVLRFVMPGRVQIELAAGGNSAYNVGVNYAALLHHSVRAPQVRALYRSAGLDLRADLKTLTRDASVTADPRAVASLRRTSVPTGLLRVPELTIHTVADQLIPVEHENWYRSVVTRAGRAGLLRQGYVRTTGHCAFRTAETVGALRVLERRIVSGKWGPVNASTLNTAAGGTGRYVDFSPPPLVGARR</sequence>
<proteinExistence type="predicted"/>